<keyword evidence="2" id="KW-1185">Reference proteome</keyword>
<dbReference type="EMBL" id="FCOE02000001">
    <property type="protein sequence ID" value="SAK41451.1"/>
    <property type="molecule type" value="Genomic_DNA"/>
</dbReference>
<dbReference type="AlphaFoldDB" id="A0A157Z7C5"/>
<protein>
    <submittedName>
        <fullName evidence="1">Uncharacterized protein</fullName>
    </submittedName>
</protein>
<reference evidence="1" key="1">
    <citation type="submission" date="2016-01" db="EMBL/GenBank/DDBJ databases">
        <authorList>
            <person name="Peeters C."/>
        </authorList>
    </citation>
    <scope>NUCLEOTIDE SEQUENCE [LARGE SCALE GENOMIC DNA]</scope>
    <source>
        <strain evidence="1">LMG 29323</strain>
    </source>
</reference>
<evidence type="ECO:0000313" key="2">
    <source>
        <dbReference type="Proteomes" id="UP000054911"/>
    </source>
</evidence>
<proteinExistence type="predicted"/>
<organism evidence="1 2">
    <name type="scientific">Caballeronia pedi</name>
    <dbReference type="NCBI Taxonomy" id="1777141"/>
    <lineage>
        <taxon>Bacteria</taxon>
        <taxon>Pseudomonadati</taxon>
        <taxon>Pseudomonadota</taxon>
        <taxon>Betaproteobacteria</taxon>
        <taxon>Burkholderiales</taxon>
        <taxon>Burkholderiaceae</taxon>
        <taxon>Caballeronia</taxon>
    </lineage>
</organism>
<accession>A0A157Z7C5</accession>
<gene>
    <name evidence="1" type="ORF">AWB80_00395</name>
</gene>
<sequence>MCRDMNLLLRILRFQVVLLPALFVAHPTLGDSAVDRSSAGRATSTPIPNHYYVGRKGDAYEYAKVPGGDADDVQSLVLVWYAGTSKENEPVIRYQDGASSGTLSCFDNCQFVRGTTLIGNKLVHTGRIRVTNDPLIYAIMHDARAGRLSYSAK</sequence>
<name>A0A157Z7C5_9BURK</name>
<dbReference type="Proteomes" id="UP000054911">
    <property type="component" value="Unassembled WGS sequence"/>
</dbReference>
<comment type="caution">
    <text evidence="1">The sequence shown here is derived from an EMBL/GenBank/DDBJ whole genome shotgun (WGS) entry which is preliminary data.</text>
</comment>
<dbReference type="STRING" id="1777141.AWB80_00395"/>
<evidence type="ECO:0000313" key="1">
    <source>
        <dbReference type="EMBL" id="SAK41451.1"/>
    </source>
</evidence>